<feature type="compositionally biased region" description="Low complexity" evidence="12">
    <location>
        <begin position="571"/>
        <end position="592"/>
    </location>
</feature>
<evidence type="ECO:0000256" key="9">
    <source>
        <dbReference type="ARBA" id="ARBA00023175"/>
    </source>
</evidence>
<dbReference type="GO" id="GO:0036158">
    <property type="term" value="P:outer dynein arm assembly"/>
    <property type="evidence" value="ECO:0007669"/>
    <property type="project" value="TreeGrafter"/>
</dbReference>
<comment type="similarity">
    <text evidence="2">Belongs to the dynein intermediate chain family.</text>
</comment>
<keyword evidence="11" id="KW-0966">Cell projection</keyword>
<keyword evidence="3" id="KW-0963">Cytoplasm</keyword>
<dbReference type="SUPFAM" id="SSF50978">
    <property type="entry name" value="WD40 repeat-like"/>
    <property type="match status" value="1"/>
</dbReference>
<name>A0A383WBT2_TETOB</name>
<keyword evidence="7" id="KW-0243">Dynein</keyword>
<evidence type="ECO:0000256" key="11">
    <source>
        <dbReference type="ARBA" id="ARBA00023273"/>
    </source>
</evidence>
<dbReference type="InterPro" id="IPR036322">
    <property type="entry name" value="WD40_repeat_dom_sf"/>
</dbReference>
<reference evidence="13 14" key="1">
    <citation type="submission" date="2016-10" db="EMBL/GenBank/DDBJ databases">
        <authorList>
            <person name="Cai Z."/>
        </authorList>
    </citation>
    <scope>NUCLEOTIDE SEQUENCE [LARGE SCALE GENOMIC DNA]</scope>
</reference>
<gene>
    <name evidence="13" type="ORF">BQ4739_LOCUS15385</name>
</gene>
<evidence type="ECO:0000256" key="8">
    <source>
        <dbReference type="ARBA" id="ARBA00023069"/>
    </source>
</evidence>
<dbReference type="STRING" id="3088.A0A383WBT2"/>
<evidence type="ECO:0000256" key="5">
    <source>
        <dbReference type="ARBA" id="ARBA00022701"/>
    </source>
</evidence>
<dbReference type="PANTHER" id="PTHR12442">
    <property type="entry name" value="DYNEIN INTERMEDIATE CHAIN"/>
    <property type="match status" value="1"/>
</dbReference>
<organism evidence="13 14">
    <name type="scientific">Tetradesmus obliquus</name>
    <name type="common">Green alga</name>
    <name type="synonym">Acutodesmus obliquus</name>
    <dbReference type="NCBI Taxonomy" id="3088"/>
    <lineage>
        <taxon>Eukaryota</taxon>
        <taxon>Viridiplantae</taxon>
        <taxon>Chlorophyta</taxon>
        <taxon>core chlorophytes</taxon>
        <taxon>Chlorophyceae</taxon>
        <taxon>CS clade</taxon>
        <taxon>Sphaeropleales</taxon>
        <taxon>Scenedesmaceae</taxon>
        <taxon>Tetradesmus</taxon>
    </lineage>
</organism>
<dbReference type="GO" id="GO:0045503">
    <property type="term" value="F:dynein light chain binding"/>
    <property type="evidence" value="ECO:0007669"/>
    <property type="project" value="TreeGrafter"/>
</dbReference>
<evidence type="ECO:0000256" key="3">
    <source>
        <dbReference type="ARBA" id="ARBA00022490"/>
    </source>
</evidence>
<dbReference type="InterPro" id="IPR015943">
    <property type="entry name" value="WD40/YVTN_repeat-like_dom_sf"/>
</dbReference>
<keyword evidence="6" id="KW-0677">Repeat</keyword>
<evidence type="ECO:0000313" key="14">
    <source>
        <dbReference type="Proteomes" id="UP000256970"/>
    </source>
</evidence>
<dbReference type="EMBL" id="FNXT01001224">
    <property type="protein sequence ID" value="SZX75075.1"/>
    <property type="molecule type" value="Genomic_DNA"/>
</dbReference>
<dbReference type="GO" id="GO:0045504">
    <property type="term" value="F:dynein heavy chain binding"/>
    <property type="evidence" value="ECO:0007669"/>
    <property type="project" value="TreeGrafter"/>
</dbReference>
<evidence type="ECO:0000256" key="10">
    <source>
        <dbReference type="ARBA" id="ARBA00023212"/>
    </source>
</evidence>
<evidence type="ECO:0000256" key="1">
    <source>
        <dbReference type="ARBA" id="ARBA00004430"/>
    </source>
</evidence>
<dbReference type="InterPro" id="IPR001680">
    <property type="entry name" value="WD40_rpt"/>
</dbReference>
<keyword evidence="5" id="KW-0493">Microtubule</keyword>
<evidence type="ECO:0000256" key="4">
    <source>
        <dbReference type="ARBA" id="ARBA00022574"/>
    </source>
</evidence>
<keyword evidence="4" id="KW-0853">WD repeat</keyword>
<dbReference type="GO" id="GO:0005874">
    <property type="term" value="C:microtubule"/>
    <property type="evidence" value="ECO:0007669"/>
    <property type="project" value="UniProtKB-KW"/>
</dbReference>
<protein>
    <submittedName>
        <fullName evidence="13">Uncharacterized protein</fullName>
    </submittedName>
</protein>
<evidence type="ECO:0000256" key="2">
    <source>
        <dbReference type="ARBA" id="ARBA00011059"/>
    </source>
</evidence>
<dbReference type="PANTHER" id="PTHR12442:SF7">
    <property type="entry name" value="DYNEIN AXONEMAL INTERMEDIATE CHAIN 2"/>
    <property type="match status" value="1"/>
</dbReference>
<feature type="region of interest" description="Disordered" evidence="12">
    <location>
        <begin position="550"/>
        <end position="592"/>
    </location>
</feature>
<keyword evidence="9" id="KW-0505">Motor protein</keyword>
<dbReference type="InterPro" id="IPR050687">
    <property type="entry name" value="Dynein_IC"/>
</dbReference>
<dbReference type="GO" id="GO:0003341">
    <property type="term" value="P:cilium movement"/>
    <property type="evidence" value="ECO:0007669"/>
    <property type="project" value="TreeGrafter"/>
</dbReference>
<dbReference type="Gene3D" id="2.130.10.10">
    <property type="entry name" value="YVTN repeat-like/Quinoprotein amine dehydrogenase"/>
    <property type="match status" value="2"/>
</dbReference>
<dbReference type="Proteomes" id="UP000256970">
    <property type="component" value="Unassembled WGS sequence"/>
</dbReference>
<keyword evidence="8" id="KW-0969">Cilium</keyword>
<dbReference type="AlphaFoldDB" id="A0A383WBT2"/>
<keyword evidence="14" id="KW-1185">Reference proteome</keyword>
<dbReference type="SMART" id="SM00320">
    <property type="entry name" value="WD40"/>
    <property type="match status" value="4"/>
</dbReference>
<proteinExistence type="inferred from homology"/>
<evidence type="ECO:0000256" key="7">
    <source>
        <dbReference type="ARBA" id="ARBA00023017"/>
    </source>
</evidence>
<evidence type="ECO:0000256" key="12">
    <source>
        <dbReference type="SAM" id="MobiDB-lite"/>
    </source>
</evidence>
<keyword evidence="10" id="KW-0206">Cytoskeleton</keyword>
<accession>A0A383WBT2</accession>
<evidence type="ECO:0000256" key="6">
    <source>
        <dbReference type="ARBA" id="ARBA00022737"/>
    </source>
</evidence>
<comment type="subcellular location">
    <subcellularLocation>
        <location evidence="1">Cytoplasm</location>
        <location evidence="1">Cytoskeleton</location>
        <location evidence="1">Cilium axoneme</location>
    </subcellularLocation>
</comment>
<dbReference type="GO" id="GO:0036157">
    <property type="term" value="C:outer dynein arm"/>
    <property type="evidence" value="ECO:0007669"/>
    <property type="project" value="TreeGrafter"/>
</dbReference>
<sequence length="592" mass="64725">MEIYHQYVRLRKQFGRAPKFVDEGAEMLADIRPNEEHAAECVPKNPVMTVTQCVPEMSEHEANTVAVMFANKAISHVEGGWPKDVDYSEAEHTIRYRKKVEKDEDYIRTVVQLGASIETLVKQNNAIDIYQEYFAGFAADHSAEAPSAKTIAVFKDPAGIKRSVSSVHWLPDSGSKAVVAYSILDFQQQPAGMNLSSYVWDLANPNVPDAELLAPSQLVTAKFNVKDGNIVGAGQYNGQFTCFDTRKGSSPVDSTPMDICHRDPIYDMAWLQSKTGSEAMTVSTDGLVLWWDIRKLSEAVESMPLREKGSTTLLGGVSLEYDPAAGPTKFMVGCEQGSVLSCNRKAKNPADRVGSSYMGHHGPVYGLKRNPFFPKYFMSVGDWTCRIWNEDLRSPLLVGPYSLSYLTAGTWSPSRPGVFFTSQSDGSLSCWDLFYKHNEPTLRVQVSDRSLTSFAIQDSGAVLGCGTADGSCCVMQLSASLVEMAQNEKQGINAMFERETLREKNLEKAQKEAKVKARKDAARLAELADNVTDDDLLAVEDVFFKEAGLEGSSSQRLLAARRPAGDEQRQSSSGSADGDAGGSAAADGSTAE</sequence>
<evidence type="ECO:0000313" key="13">
    <source>
        <dbReference type="EMBL" id="SZX75075.1"/>
    </source>
</evidence>